<dbReference type="EC" id="3.1.-.-" evidence="3"/>
<organism evidence="3 4">
    <name type="scientific">Klenkia sesuvii</name>
    <dbReference type="NCBI Taxonomy" id="3103137"/>
    <lineage>
        <taxon>Bacteria</taxon>
        <taxon>Bacillati</taxon>
        <taxon>Actinomycetota</taxon>
        <taxon>Actinomycetes</taxon>
        <taxon>Geodermatophilales</taxon>
        <taxon>Geodermatophilaceae</taxon>
        <taxon>Klenkia</taxon>
    </lineage>
</organism>
<dbReference type="Proteomes" id="UP001361570">
    <property type="component" value="Unassembled WGS sequence"/>
</dbReference>
<proteinExistence type="predicted"/>
<dbReference type="CDD" id="cd00229">
    <property type="entry name" value="SGNH_hydrolase"/>
    <property type="match status" value="1"/>
</dbReference>
<dbReference type="Pfam" id="PF13472">
    <property type="entry name" value="Lipase_GDSL_2"/>
    <property type="match status" value="1"/>
</dbReference>
<dbReference type="EMBL" id="JBAPLU010000029">
    <property type="protein sequence ID" value="MEI4273941.1"/>
    <property type="molecule type" value="Genomic_DNA"/>
</dbReference>
<comment type="caution">
    <text evidence="3">The sequence shown here is derived from an EMBL/GenBank/DDBJ whole genome shotgun (WGS) entry which is preliminary data.</text>
</comment>
<evidence type="ECO:0000256" key="1">
    <source>
        <dbReference type="SAM" id="MobiDB-lite"/>
    </source>
</evidence>
<protein>
    <submittedName>
        <fullName evidence="3">SGNH/GDSL hydrolase family protein</fullName>
        <ecNumber evidence="3">3.1.-.-</ecNumber>
    </submittedName>
</protein>
<keyword evidence="4" id="KW-1185">Reference proteome</keyword>
<name>A0ABU8DYN5_9ACTN</name>
<feature type="domain" description="SGNH hydrolase-type esterase" evidence="2">
    <location>
        <begin position="52"/>
        <end position="207"/>
    </location>
</feature>
<sequence length="396" mass="42429">MGLLDPPALSPRAGRGLVGGRRSDGRRDIFFIGSSSTNRDSYESYTGATRVAFGYFEGLSWPGWAQIESNGRWRFAGLAAQSGYSAAQVRDEFLPVALAAAPWACVVHCGQNGIEDLPGTISALTDIFTALLNAGIIPILVTSQPLDNQADTTRVPKLNVWLRRQARRLGVPLIDSHALFTNPATGQWLTAYSDGDQVHSNTAGAQALGQLFNTVMDNWLPPTPLAQLNTFQPDTSLLMSKPLMLNASGSFVEGWSGTLGSNAVVSQDTVAGCDGKMLTVSYTAAGGTTTVVGSTVTLVPGNRYRLGFKHKLARPGVGRAMFRLAQNPAGTEVRQFGWRVELPFGLSTYYQEWVQPAGLSAYAFRPVITLDNSPAAGFAYSIGQFTWENLTANGDA</sequence>
<gene>
    <name evidence="3" type="ORF">TEK04_19645</name>
</gene>
<dbReference type="GO" id="GO:0016787">
    <property type="term" value="F:hydrolase activity"/>
    <property type="evidence" value="ECO:0007669"/>
    <property type="project" value="UniProtKB-KW"/>
</dbReference>
<evidence type="ECO:0000313" key="3">
    <source>
        <dbReference type="EMBL" id="MEI4273941.1"/>
    </source>
</evidence>
<dbReference type="RefSeq" id="WP_336406057.1">
    <property type="nucleotide sequence ID" value="NZ_JBAPLU010000029.1"/>
</dbReference>
<accession>A0ABU8DYN5</accession>
<dbReference type="InterPro" id="IPR013830">
    <property type="entry name" value="SGNH_hydro"/>
</dbReference>
<dbReference type="InterPro" id="IPR036514">
    <property type="entry name" value="SGNH_hydro_sf"/>
</dbReference>
<feature type="region of interest" description="Disordered" evidence="1">
    <location>
        <begin position="1"/>
        <end position="21"/>
    </location>
</feature>
<keyword evidence="3" id="KW-0378">Hydrolase</keyword>
<evidence type="ECO:0000259" key="2">
    <source>
        <dbReference type="Pfam" id="PF13472"/>
    </source>
</evidence>
<dbReference type="SUPFAM" id="SSF52266">
    <property type="entry name" value="SGNH hydrolase"/>
    <property type="match status" value="1"/>
</dbReference>
<dbReference type="Gene3D" id="3.40.50.1110">
    <property type="entry name" value="SGNH hydrolase"/>
    <property type="match status" value="1"/>
</dbReference>
<reference evidence="3 4" key="1">
    <citation type="submission" date="2024-03" db="EMBL/GenBank/DDBJ databases">
        <title>Draft genome sequence of Klenkia sp. LSe6-5.</title>
        <authorList>
            <person name="Duangmal K."/>
            <person name="Chantavorakit T."/>
        </authorList>
    </citation>
    <scope>NUCLEOTIDE SEQUENCE [LARGE SCALE GENOMIC DNA]</scope>
    <source>
        <strain evidence="3 4">LSe6-5</strain>
    </source>
</reference>
<evidence type="ECO:0000313" key="4">
    <source>
        <dbReference type="Proteomes" id="UP001361570"/>
    </source>
</evidence>